<evidence type="ECO:0000313" key="2">
    <source>
        <dbReference type="Proteomes" id="UP000756346"/>
    </source>
</evidence>
<gene>
    <name evidence="1" type="ORF">B0I36DRAFT_428239</name>
</gene>
<name>A0A9P8YDW1_9PEZI</name>
<dbReference type="Proteomes" id="UP000756346">
    <property type="component" value="Unassembled WGS sequence"/>
</dbReference>
<dbReference type="GeneID" id="70191996"/>
<keyword evidence="2" id="KW-1185">Reference proteome</keyword>
<dbReference type="AlphaFoldDB" id="A0A9P8YDW1"/>
<evidence type="ECO:0000313" key="1">
    <source>
        <dbReference type="EMBL" id="KAH7037655.1"/>
    </source>
</evidence>
<protein>
    <submittedName>
        <fullName evidence="1">Uncharacterized protein</fullName>
    </submittedName>
</protein>
<reference evidence="1" key="1">
    <citation type="journal article" date="2021" name="Nat. Commun.">
        <title>Genetic determinants of endophytism in the Arabidopsis root mycobiome.</title>
        <authorList>
            <person name="Mesny F."/>
            <person name="Miyauchi S."/>
            <person name="Thiergart T."/>
            <person name="Pickel B."/>
            <person name="Atanasova L."/>
            <person name="Karlsson M."/>
            <person name="Huettel B."/>
            <person name="Barry K.W."/>
            <person name="Haridas S."/>
            <person name="Chen C."/>
            <person name="Bauer D."/>
            <person name="Andreopoulos W."/>
            <person name="Pangilinan J."/>
            <person name="LaButti K."/>
            <person name="Riley R."/>
            <person name="Lipzen A."/>
            <person name="Clum A."/>
            <person name="Drula E."/>
            <person name="Henrissat B."/>
            <person name="Kohler A."/>
            <person name="Grigoriev I.V."/>
            <person name="Martin F.M."/>
            <person name="Hacquard S."/>
        </authorList>
    </citation>
    <scope>NUCLEOTIDE SEQUENCE</scope>
    <source>
        <strain evidence="1">MPI-CAGE-CH-0230</strain>
    </source>
</reference>
<dbReference type="RefSeq" id="XP_046016776.1">
    <property type="nucleotide sequence ID" value="XM_046162450.1"/>
</dbReference>
<comment type="caution">
    <text evidence="1">The sequence shown here is derived from an EMBL/GenBank/DDBJ whole genome shotgun (WGS) entry which is preliminary data.</text>
</comment>
<accession>A0A9P8YDW1</accession>
<sequence length="161" mass="17151">MVGVDPGEGSRSNESAFFRSIASSPSQAAADIQPRMPVLSIHASQDALNLVVRSVTRWAQLLRVPTTNLLLARPWLASSRLLGWSPFLGLVCGMNRAAYARPVLPLPIIGFLSRPCFGTALLLLKANVDAASFLFRLSIGLRGSNAPVMAVRLEHSAGSSA</sequence>
<dbReference type="EMBL" id="JAGTJQ010000002">
    <property type="protein sequence ID" value="KAH7037655.1"/>
    <property type="molecule type" value="Genomic_DNA"/>
</dbReference>
<organism evidence="1 2">
    <name type="scientific">Microdochium trichocladiopsis</name>
    <dbReference type="NCBI Taxonomy" id="1682393"/>
    <lineage>
        <taxon>Eukaryota</taxon>
        <taxon>Fungi</taxon>
        <taxon>Dikarya</taxon>
        <taxon>Ascomycota</taxon>
        <taxon>Pezizomycotina</taxon>
        <taxon>Sordariomycetes</taxon>
        <taxon>Xylariomycetidae</taxon>
        <taxon>Xylariales</taxon>
        <taxon>Microdochiaceae</taxon>
        <taxon>Microdochium</taxon>
    </lineage>
</organism>
<proteinExistence type="predicted"/>